<evidence type="ECO:0000313" key="3">
    <source>
        <dbReference type="Proteomes" id="UP000076021"/>
    </source>
</evidence>
<accession>A0A143HFE3</accession>
<dbReference type="InterPro" id="IPR010093">
    <property type="entry name" value="SinI_DNA-bd"/>
</dbReference>
<dbReference type="InterPro" id="IPR009061">
    <property type="entry name" value="DNA-bd_dom_put_sf"/>
</dbReference>
<keyword evidence="3" id="KW-1185">Reference proteome</keyword>
<proteinExistence type="predicted"/>
<evidence type="ECO:0000313" key="2">
    <source>
        <dbReference type="EMBL" id="AMX00444.1"/>
    </source>
</evidence>
<dbReference type="STRING" id="241244.ATY39_14090"/>
<name>A0A143HFE3_9BACL</name>
<dbReference type="EMBL" id="CP014806">
    <property type="protein sequence ID" value="AMX00444.1"/>
    <property type="molecule type" value="Genomic_DNA"/>
</dbReference>
<dbReference type="NCBIfam" id="TIGR01764">
    <property type="entry name" value="excise"/>
    <property type="match status" value="1"/>
</dbReference>
<dbReference type="Proteomes" id="UP000076021">
    <property type="component" value="Chromosome"/>
</dbReference>
<dbReference type="OrthoDB" id="515428at2"/>
<reference evidence="3" key="2">
    <citation type="submission" date="2016-03" db="EMBL/GenBank/DDBJ databases">
        <authorList>
            <person name="Ploux O."/>
        </authorList>
    </citation>
    <scope>NUCLEOTIDE SEQUENCE [LARGE SCALE GENOMIC DNA]</scope>
    <source>
        <strain evidence="3">PP9</strain>
    </source>
</reference>
<protein>
    <recommendedName>
        <fullName evidence="1">Helix-turn-helix domain-containing protein</fullName>
    </recommendedName>
</protein>
<sequence>MPVTMDTKQAADYIGVSLSTLRKYVNEQRLPVLRFPGRRKWLFRKDLIDKWIEEQSVPQIYEPTIPFEPSMEKKYEKYKRQGELRILSPN</sequence>
<dbReference type="RefSeq" id="WP_066790819.1">
    <property type="nucleotide sequence ID" value="NZ_CP014806.1"/>
</dbReference>
<dbReference type="KEGG" id="rst:ATY39_14090"/>
<dbReference type="InterPro" id="IPR036388">
    <property type="entry name" value="WH-like_DNA-bd_sf"/>
</dbReference>
<evidence type="ECO:0000259" key="1">
    <source>
        <dbReference type="Pfam" id="PF12728"/>
    </source>
</evidence>
<reference evidence="2 3" key="1">
    <citation type="journal article" date="2016" name="Genome Announc.">
        <title>Whole-Genome Sequence of Rummeliibacillus stabekisii Strain PP9 Isolated from Antarctic Soil.</title>
        <authorList>
            <person name="da Mota F.F."/>
            <person name="Vollu R.E."/>
            <person name="Jurelevicius D."/>
            <person name="Seldin L."/>
        </authorList>
    </citation>
    <scope>NUCLEOTIDE SEQUENCE [LARGE SCALE GENOMIC DNA]</scope>
    <source>
        <strain evidence="2 3">PP9</strain>
    </source>
</reference>
<dbReference type="AlphaFoldDB" id="A0A143HFE3"/>
<feature type="domain" description="Helix-turn-helix" evidence="1">
    <location>
        <begin position="5"/>
        <end position="56"/>
    </location>
</feature>
<dbReference type="Pfam" id="PF12728">
    <property type="entry name" value="HTH_17"/>
    <property type="match status" value="1"/>
</dbReference>
<dbReference type="InterPro" id="IPR041657">
    <property type="entry name" value="HTH_17"/>
</dbReference>
<organism evidence="2 3">
    <name type="scientific">Rummeliibacillus stabekisii</name>
    <dbReference type="NCBI Taxonomy" id="241244"/>
    <lineage>
        <taxon>Bacteria</taxon>
        <taxon>Bacillati</taxon>
        <taxon>Bacillota</taxon>
        <taxon>Bacilli</taxon>
        <taxon>Bacillales</taxon>
        <taxon>Caryophanaceae</taxon>
        <taxon>Rummeliibacillus</taxon>
    </lineage>
</organism>
<dbReference type="SUPFAM" id="SSF46955">
    <property type="entry name" value="Putative DNA-binding domain"/>
    <property type="match status" value="1"/>
</dbReference>
<dbReference type="GO" id="GO:0003677">
    <property type="term" value="F:DNA binding"/>
    <property type="evidence" value="ECO:0007669"/>
    <property type="project" value="InterPro"/>
</dbReference>
<dbReference type="Gene3D" id="1.10.10.10">
    <property type="entry name" value="Winged helix-like DNA-binding domain superfamily/Winged helix DNA-binding domain"/>
    <property type="match status" value="1"/>
</dbReference>
<gene>
    <name evidence="2" type="ORF">ATY39_14090</name>
</gene>